<protein>
    <submittedName>
        <fullName evidence="3">Galactose mutarotase</fullName>
    </submittedName>
</protein>
<keyword evidence="2" id="KW-0472">Membrane</keyword>
<dbReference type="InterPro" id="IPR011013">
    <property type="entry name" value="Gal_mutarotase_sf_dom"/>
</dbReference>
<evidence type="ECO:0000256" key="1">
    <source>
        <dbReference type="SAM" id="MobiDB-lite"/>
    </source>
</evidence>
<dbReference type="Proteomes" id="UP000199024">
    <property type="component" value="Unassembled WGS sequence"/>
</dbReference>
<accession>A0A1I6MAA0</accession>
<dbReference type="OrthoDB" id="9795355at2"/>
<keyword evidence="2" id="KW-1133">Transmembrane helix</keyword>
<evidence type="ECO:0000313" key="4">
    <source>
        <dbReference type="Proteomes" id="UP000199024"/>
    </source>
</evidence>
<gene>
    <name evidence="3" type="ORF">SAMN05421771_2168</name>
</gene>
<feature type="transmembrane region" description="Helical" evidence="2">
    <location>
        <begin position="23"/>
        <end position="48"/>
    </location>
</feature>
<dbReference type="SUPFAM" id="SSF74650">
    <property type="entry name" value="Galactose mutarotase-like"/>
    <property type="match status" value="1"/>
</dbReference>
<dbReference type="Gene3D" id="2.70.98.10">
    <property type="match status" value="1"/>
</dbReference>
<keyword evidence="4" id="KW-1185">Reference proteome</keyword>
<sequence length="429" mass="45978">MYLKLFIEGFERRFGGKGKSGGFFRSFTVTGFIIILLVVGSGVAYIMAGRGNVRKIKRHLRTPQHTDPAAMRPGGQDPLVLSRPQTPNATEPEFLSATFLPGRGFNVLQINAFIPGLGEIGLLNSPDLADAARAMSGVEEDSEGQASLLDGAAFLVPWAGRLSGVPSIDGKSASIPWKGTVLNLPANSIETQTPAAFGGLLLNEPSTSVTDQAEPDGASARAVFSSSDVDDEWPSNQETTIAVHLTGHAVEMNVSVRNTGTSPLPVGIGWAPRFAIHGGDRSRTTLRLPATMRTEQRDAHSGMPNGLIRPISGTEYDFSPRNGAPLGDLALSDTFVHLKSSPQDSVIELRDPLAKYGIRITPLSSSIKAIHVFSPAGSDFVSISPQTNYDDPWGREWSETEDTGIAVLSPGQTLEWKIRLELFLLPPTK</sequence>
<dbReference type="AlphaFoldDB" id="A0A1I6MAA0"/>
<evidence type="ECO:0000313" key="3">
    <source>
        <dbReference type="EMBL" id="SFS12654.1"/>
    </source>
</evidence>
<reference evidence="3 4" key="1">
    <citation type="submission" date="2016-10" db="EMBL/GenBank/DDBJ databases">
        <authorList>
            <person name="de Groot N.N."/>
        </authorList>
    </citation>
    <scope>NUCLEOTIDE SEQUENCE [LARGE SCALE GENOMIC DNA]</scope>
    <source>
        <strain evidence="3 4">DSM 21001</strain>
    </source>
</reference>
<keyword evidence="2" id="KW-0812">Transmembrane</keyword>
<evidence type="ECO:0000256" key="2">
    <source>
        <dbReference type="SAM" id="Phobius"/>
    </source>
</evidence>
<feature type="region of interest" description="Disordered" evidence="1">
    <location>
        <begin position="59"/>
        <end position="78"/>
    </location>
</feature>
<dbReference type="STRING" id="474950.SAMN05421771_2168"/>
<dbReference type="GO" id="GO:0030246">
    <property type="term" value="F:carbohydrate binding"/>
    <property type="evidence" value="ECO:0007669"/>
    <property type="project" value="InterPro"/>
</dbReference>
<name>A0A1I6MAA0_9BACT</name>
<dbReference type="RefSeq" id="WP_089839145.1">
    <property type="nucleotide sequence ID" value="NZ_FOZL01000001.1"/>
</dbReference>
<dbReference type="InterPro" id="IPR014718">
    <property type="entry name" value="GH-type_carb-bd"/>
</dbReference>
<dbReference type="GO" id="GO:0016853">
    <property type="term" value="F:isomerase activity"/>
    <property type="evidence" value="ECO:0007669"/>
    <property type="project" value="InterPro"/>
</dbReference>
<organism evidence="3 4">
    <name type="scientific">Granulicella pectinivorans</name>
    <dbReference type="NCBI Taxonomy" id="474950"/>
    <lineage>
        <taxon>Bacteria</taxon>
        <taxon>Pseudomonadati</taxon>
        <taxon>Acidobacteriota</taxon>
        <taxon>Terriglobia</taxon>
        <taxon>Terriglobales</taxon>
        <taxon>Acidobacteriaceae</taxon>
        <taxon>Granulicella</taxon>
    </lineage>
</organism>
<dbReference type="EMBL" id="FOZL01000001">
    <property type="protein sequence ID" value="SFS12654.1"/>
    <property type="molecule type" value="Genomic_DNA"/>
</dbReference>
<dbReference type="GO" id="GO:0005975">
    <property type="term" value="P:carbohydrate metabolic process"/>
    <property type="evidence" value="ECO:0007669"/>
    <property type="project" value="InterPro"/>
</dbReference>
<proteinExistence type="predicted"/>